<dbReference type="RefSeq" id="WP_188616587.1">
    <property type="nucleotide sequence ID" value="NZ_BMLV01000001.1"/>
</dbReference>
<reference evidence="8" key="1">
    <citation type="journal article" date="2019" name="Int. J. Syst. Evol. Microbiol.">
        <title>The Global Catalogue of Microorganisms (GCM) 10K type strain sequencing project: providing services to taxonomists for standard genome sequencing and annotation.</title>
        <authorList>
            <consortium name="The Broad Institute Genomics Platform"/>
            <consortium name="The Broad Institute Genome Sequencing Center for Infectious Disease"/>
            <person name="Wu L."/>
            <person name="Ma J."/>
        </authorList>
    </citation>
    <scope>NUCLEOTIDE SEQUENCE [LARGE SCALE GENOMIC DNA]</scope>
    <source>
        <strain evidence="8">CGMCC 1.7656</strain>
    </source>
</reference>
<name>A0ABQ2NGZ9_9FLAO</name>
<dbReference type="InterPro" id="IPR011683">
    <property type="entry name" value="Glyco_hydro_53"/>
</dbReference>
<comment type="caution">
    <text evidence="7">The sequence shown here is derived from an EMBL/GenBank/DDBJ whole genome shotgun (WGS) entry which is preliminary data.</text>
</comment>
<evidence type="ECO:0000256" key="4">
    <source>
        <dbReference type="ARBA" id="ARBA00022801"/>
    </source>
</evidence>
<organism evidence="7 8">
    <name type="scientific">Cloacibacterium rupense</name>
    <dbReference type="NCBI Taxonomy" id="517423"/>
    <lineage>
        <taxon>Bacteria</taxon>
        <taxon>Pseudomonadati</taxon>
        <taxon>Bacteroidota</taxon>
        <taxon>Flavobacteriia</taxon>
        <taxon>Flavobacteriales</taxon>
        <taxon>Weeksellaceae</taxon>
    </lineage>
</organism>
<keyword evidence="8" id="KW-1185">Reference proteome</keyword>
<evidence type="ECO:0000256" key="3">
    <source>
        <dbReference type="ARBA" id="ARBA00012556"/>
    </source>
</evidence>
<dbReference type="PANTHER" id="PTHR34983:SF1">
    <property type="entry name" value="ARABINOGALACTAN ENDO-BETA-1,4-GALACTANASE A"/>
    <property type="match status" value="1"/>
</dbReference>
<accession>A0ABQ2NGZ9</accession>
<protein>
    <recommendedName>
        <fullName evidence="3 6">Arabinogalactan endo-beta-1,4-galactanase</fullName>
        <ecNumber evidence="3 6">3.2.1.89</ecNumber>
    </recommendedName>
</protein>
<dbReference type="Gene3D" id="3.20.20.80">
    <property type="entry name" value="Glycosidases"/>
    <property type="match status" value="1"/>
</dbReference>
<evidence type="ECO:0000256" key="6">
    <source>
        <dbReference type="RuleBase" id="RU361192"/>
    </source>
</evidence>
<evidence type="ECO:0000256" key="1">
    <source>
        <dbReference type="ARBA" id="ARBA00001695"/>
    </source>
</evidence>
<evidence type="ECO:0000313" key="8">
    <source>
        <dbReference type="Proteomes" id="UP000620064"/>
    </source>
</evidence>
<dbReference type="PANTHER" id="PTHR34983">
    <property type="entry name" value="ARABINOGALACTAN ENDO-BETA-1,4-GALACTANASE A"/>
    <property type="match status" value="1"/>
</dbReference>
<evidence type="ECO:0000313" key="7">
    <source>
        <dbReference type="EMBL" id="GGP02254.1"/>
    </source>
</evidence>
<evidence type="ECO:0000256" key="2">
    <source>
        <dbReference type="ARBA" id="ARBA00010687"/>
    </source>
</evidence>
<evidence type="ECO:0000256" key="5">
    <source>
        <dbReference type="ARBA" id="ARBA00023295"/>
    </source>
</evidence>
<comment type="similarity">
    <text evidence="2 6">Belongs to the glycosyl hydrolase 53 family.</text>
</comment>
<dbReference type="SUPFAM" id="SSF51445">
    <property type="entry name" value="(Trans)glycosidases"/>
    <property type="match status" value="1"/>
</dbReference>
<dbReference type="Proteomes" id="UP000620064">
    <property type="component" value="Unassembled WGS sequence"/>
</dbReference>
<dbReference type="InterPro" id="IPR017853">
    <property type="entry name" value="GH"/>
</dbReference>
<dbReference type="EMBL" id="BMLV01000001">
    <property type="protein sequence ID" value="GGP02254.1"/>
    <property type="molecule type" value="Genomic_DNA"/>
</dbReference>
<gene>
    <name evidence="7" type="primary">ganA</name>
    <name evidence="7" type="ORF">GCM10010992_05900</name>
</gene>
<sequence>MMNKIISILALTISILSFGQTKSKFAKGADISWLPQMEATGYQFYDEKGEKDDVLNILKSKGMDAIRLRVFVNPNEDRGSGHCSKDETIAFAKKLHQMGFRLMIDFHYSDSWADPNKQYKPKAWENLSFTDLKKAVYDHTYDVISAMKKENITPEWVQIGNEIPNGILWPDGHSKNFKNLGELLNVGYDAVKAVDKKIKVIVHIDEGNNTEKITWFYKNVAEQKVKYDVIGLSYYPFWIKKDWTETIDDLQKNMNYLAKTYKKEVMIVEVGGEDHKVENTKNLLEATLKAVRNVPKKMGTGVFYWEPQGAKSWSGYGLSAWLENGQPSPALDAFKEN</sequence>
<dbReference type="Pfam" id="PF07745">
    <property type="entry name" value="Glyco_hydro_53"/>
    <property type="match status" value="1"/>
</dbReference>
<dbReference type="EC" id="3.2.1.89" evidence="3 6"/>
<keyword evidence="5 6" id="KW-0326">Glycosidase</keyword>
<comment type="catalytic activity">
    <reaction evidence="1 6">
        <text>The enzyme specifically hydrolyzes (1-&gt;4)-beta-D-galactosidic linkages in type I arabinogalactans.</text>
        <dbReference type="EC" id="3.2.1.89"/>
    </reaction>
</comment>
<keyword evidence="4 6" id="KW-0378">Hydrolase</keyword>
<proteinExistence type="inferred from homology"/>